<evidence type="ECO:0000256" key="6">
    <source>
        <dbReference type="SAM" id="MobiDB-lite"/>
    </source>
</evidence>
<reference evidence="8 9" key="1">
    <citation type="submission" date="2021-02" db="EMBL/GenBank/DDBJ databases">
        <title>Safari Cat Assemblies.</title>
        <authorList>
            <person name="Bredemeyer K.R."/>
            <person name="Murphy W.J."/>
        </authorList>
    </citation>
    <scope>NUCLEOTIDE SEQUENCE [LARGE SCALE GENOMIC DNA]</scope>
</reference>
<evidence type="ECO:0000256" key="4">
    <source>
        <dbReference type="ARBA" id="ARBA00022729"/>
    </source>
</evidence>
<sequence length="179" mass="20165">MPKWSRDHPSWRWTLILPAALIGQDLGTGNNLNSTSCWVVIEDDYISYPNASREELGFEEDDMTKSTRRPKRQRPELLHPIPQEDSIRNAASQSEETTELTPRAATTSEGKPAKLGHKIGKNLDETVKETMSYLKNLLPHAYEVIRPSPGQSWCLTAPKPSLPRPPSLSSPRPLLKRCI</sequence>
<organism evidence="8 9">
    <name type="scientific">Felis catus</name>
    <name type="common">Cat</name>
    <name type="synonym">Felis silvestris catus</name>
    <dbReference type="NCBI Taxonomy" id="9685"/>
    <lineage>
        <taxon>Eukaryota</taxon>
        <taxon>Metazoa</taxon>
        <taxon>Chordata</taxon>
        <taxon>Craniata</taxon>
        <taxon>Vertebrata</taxon>
        <taxon>Euteleostomi</taxon>
        <taxon>Mammalia</taxon>
        <taxon>Eutheria</taxon>
        <taxon>Laurasiatheria</taxon>
        <taxon>Carnivora</taxon>
        <taxon>Feliformia</taxon>
        <taxon>Felidae</taxon>
        <taxon>Felinae</taxon>
        <taxon>Felis</taxon>
    </lineage>
</organism>
<keyword evidence="5" id="KW-0325">Glycoprotein</keyword>
<evidence type="ECO:0000256" key="7">
    <source>
        <dbReference type="SAM" id="SignalP"/>
    </source>
</evidence>
<keyword evidence="4 7" id="KW-0732">Signal</keyword>
<feature type="region of interest" description="Disordered" evidence="6">
    <location>
        <begin position="160"/>
        <end position="179"/>
    </location>
</feature>
<evidence type="ECO:0000313" key="9">
    <source>
        <dbReference type="Proteomes" id="UP000823872"/>
    </source>
</evidence>
<accession>A0ABI8A3H2</accession>
<feature type="region of interest" description="Disordered" evidence="6">
    <location>
        <begin position="56"/>
        <end position="117"/>
    </location>
</feature>
<evidence type="ECO:0000256" key="2">
    <source>
        <dbReference type="ARBA" id="ARBA00017339"/>
    </source>
</evidence>
<feature type="signal peptide" evidence="7">
    <location>
        <begin position="1"/>
        <end position="29"/>
    </location>
</feature>
<dbReference type="InterPro" id="IPR007906">
    <property type="entry name" value="GLYCAM-1"/>
</dbReference>
<evidence type="ECO:0000256" key="1">
    <source>
        <dbReference type="ARBA" id="ARBA00006292"/>
    </source>
</evidence>
<evidence type="ECO:0000313" key="8">
    <source>
        <dbReference type="Ensembl" id="ENSFCTP00005053782.1"/>
    </source>
</evidence>
<keyword evidence="3" id="KW-0597">Phosphoprotein</keyword>
<dbReference type="GeneTree" id="ENSGT00520000060242"/>
<dbReference type="Proteomes" id="UP000823872">
    <property type="component" value="Chromosome B4"/>
</dbReference>
<proteinExistence type="inferred from homology"/>
<evidence type="ECO:0000256" key="5">
    <source>
        <dbReference type="ARBA" id="ARBA00023180"/>
    </source>
</evidence>
<comment type="similarity">
    <text evidence="1">Belongs to the PP3/GlyCAM-1 family.</text>
</comment>
<protein>
    <recommendedName>
        <fullName evidence="2">Glycosylation-dependent cell adhesion molecule 1</fullName>
    </recommendedName>
</protein>
<dbReference type="Pfam" id="PF05242">
    <property type="entry name" value="GLYCAM-1"/>
    <property type="match status" value="1"/>
</dbReference>
<name>A0ABI8A3H2_FELCA</name>
<dbReference type="Ensembl" id="ENSFCTT00005076728.1">
    <property type="protein sequence ID" value="ENSFCTP00005053782.1"/>
    <property type="gene ID" value="ENSFCTG00005027158.1"/>
</dbReference>
<reference evidence="8" key="2">
    <citation type="submission" date="2025-08" db="UniProtKB">
        <authorList>
            <consortium name="Ensembl"/>
        </authorList>
    </citation>
    <scope>IDENTIFICATION</scope>
    <source>
        <strain evidence="8">breed Abyssinian</strain>
    </source>
</reference>
<evidence type="ECO:0000256" key="3">
    <source>
        <dbReference type="ARBA" id="ARBA00022553"/>
    </source>
</evidence>
<keyword evidence="9" id="KW-1185">Reference proteome</keyword>
<feature type="chain" id="PRO_5045788631" description="Glycosylation-dependent cell adhesion molecule 1" evidence="7">
    <location>
        <begin position="30"/>
        <end position="179"/>
    </location>
</feature>
<reference evidence="8" key="3">
    <citation type="submission" date="2025-09" db="UniProtKB">
        <authorList>
            <consortium name="Ensembl"/>
        </authorList>
    </citation>
    <scope>IDENTIFICATION</scope>
    <source>
        <strain evidence="8">breed Abyssinian</strain>
    </source>
</reference>